<feature type="compositionally biased region" description="Polar residues" evidence="2">
    <location>
        <begin position="537"/>
        <end position="553"/>
    </location>
</feature>
<evidence type="ECO:0000256" key="2">
    <source>
        <dbReference type="SAM" id="MobiDB-lite"/>
    </source>
</evidence>
<feature type="region of interest" description="Disordered" evidence="2">
    <location>
        <begin position="1"/>
        <end position="33"/>
    </location>
</feature>
<accession>A0AAD6UB08</accession>
<dbReference type="EMBL" id="JARJCN010000019">
    <property type="protein sequence ID" value="KAJ7091895.1"/>
    <property type="molecule type" value="Genomic_DNA"/>
</dbReference>
<keyword evidence="1" id="KW-0175">Coiled coil</keyword>
<feature type="region of interest" description="Disordered" evidence="2">
    <location>
        <begin position="298"/>
        <end position="346"/>
    </location>
</feature>
<name>A0AAD6UB08_9AGAR</name>
<feature type="compositionally biased region" description="Polar residues" evidence="2">
    <location>
        <begin position="465"/>
        <end position="482"/>
    </location>
</feature>
<dbReference type="AlphaFoldDB" id="A0AAD6UB08"/>
<keyword evidence="4" id="KW-1185">Reference proteome</keyword>
<gene>
    <name evidence="3" type="ORF">B0H15DRAFT_179432</name>
</gene>
<feature type="coiled-coil region" evidence="1">
    <location>
        <begin position="136"/>
        <end position="163"/>
    </location>
</feature>
<sequence>MSRHANPHSFLNLRLPGASGQDITNCSHRRHNSEPLMITGYPAERLRVANLSSRMEKRRTCLIRGGIASGPPPDRVPALAPPAPVTVRLKPQYSIRRPRPNTEIFGLYGPPEIVLGEPKEHVGHPKTFIGQPALKLAAIKERMEQLEATNERLQHRIESCNTDAEMLSSSVTYFSSEYYAGLLTIRDLRARSRQDAEIMNNQEQQLFQLKKFVGLMIEIGLHEPVLERAHGSVLAGKNFEPDLVEAIRTAASRRGSAWAGILWAVNTPLDLAQPVPETDVLDVFESRESTVDDLLKSLKNGDIPSGRHRSATVRFSHKSPLRHRPAPPKNSLPSQTLKRPAVPISPRSPVRSVLAKLDVNRSPCLQSRKGAQKGGDRQLPGRSHKAVPRTISSTNVGTAWPVEGRQAANPPNTNTLEPVDTGAIPFSTGRALASLQRILDNFSSGSIGSLGTTTEGSQSADCDATTRTPGRPTSTVNLTTAPRSPAHLSVRPAVSCTTTTKAASPARRARHLTAIPSPASKSMESGSPPGQRRRTSDSGTAVYGNQSRKGGWR</sequence>
<protein>
    <submittedName>
        <fullName evidence="3">Uncharacterized protein</fullName>
    </submittedName>
</protein>
<organism evidence="3 4">
    <name type="scientific">Mycena belliarum</name>
    <dbReference type="NCBI Taxonomy" id="1033014"/>
    <lineage>
        <taxon>Eukaryota</taxon>
        <taxon>Fungi</taxon>
        <taxon>Dikarya</taxon>
        <taxon>Basidiomycota</taxon>
        <taxon>Agaricomycotina</taxon>
        <taxon>Agaricomycetes</taxon>
        <taxon>Agaricomycetidae</taxon>
        <taxon>Agaricales</taxon>
        <taxon>Marasmiineae</taxon>
        <taxon>Mycenaceae</taxon>
        <taxon>Mycena</taxon>
    </lineage>
</organism>
<feature type="region of interest" description="Disordered" evidence="2">
    <location>
        <begin position="361"/>
        <end position="387"/>
    </location>
</feature>
<feature type="region of interest" description="Disordered" evidence="2">
    <location>
        <begin position="449"/>
        <end position="553"/>
    </location>
</feature>
<reference evidence="3" key="1">
    <citation type="submission" date="2023-03" db="EMBL/GenBank/DDBJ databases">
        <title>Massive genome expansion in bonnet fungi (Mycena s.s.) driven by repeated elements and novel gene families across ecological guilds.</title>
        <authorList>
            <consortium name="Lawrence Berkeley National Laboratory"/>
            <person name="Harder C.B."/>
            <person name="Miyauchi S."/>
            <person name="Viragh M."/>
            <person name="Kuo A."/>
            <person name="Thoen E."/>
            <person name="Andreopoulos B."/>
            <person name="Lu D."/>
            <person name="Skrede I."/>
            <person name="Drula E."/>
            <person name="Henrissat B."/>
            <person name="Morin E."/>
            <person name="Kohler A."/>
            <person name="Barry K."/>
            <person name="LaButti K."/>
            <person name="Morin E."/>
            <person name="Salamov A."/>
            <person name="Lipzen A."/>
            <person name="Mereny Z."/>
            <person name="Hegedus B."/>
            <person name="Baldrian P."/>
            <person name="Stursova M."/>
            <person name="Weitz H."/>
            <person name="Taylor A."/>
            <person name="Grigoriev I.V."/>
            <person name="Nagy L.G."/>
            <person name="Martin F."/>
            <person name="Kauserud H."/>
        </authorList>
    </citation>
    <scope>NUCLEOTIDE SEQUENCE</scope>
    <source>
        <strain evidence="3">CBHHK173m</strain>
    </source>
</reference>
<dbReference type="Proteomes" id="UP001222325">
    <property type="component" value="Unassembled WGS sequence"/>
</dbReference>
<comment type="caution">
    <text evidence="3">The sequence shown here is derived from an EMBL/GenBank/DDBJ whole genome shotgun (WGS) entry which is preliminary data.</text>
</comment>
<proteinExistence type="predicted"/>
<evidence type="ECO:0000256" key="1">
    <source>
        <dbReference type="SAM" id="Coils"/>
    </source>
</evidence>
<evidence type="ECO:0000313" key="4">
    <source>
        <dbReference type="Proteomes" id="UP001222325"/>
    </source>
</evidence>
<feature type="compositionally biased region" description="Basic residues" evidence="2">
    <location>
        <begin position="306"/>
        <end position="326"/>
    </location>
</feature>
<evidence type="ECO:0000313" key="3">
    <source>
        <dbReference type="EMBL" id="KAJ7091895.1"/>
    </source>
</evidence>